<reference evidence="2 3" key="1">
    <citation type="submission" date="2019-04" db="EMBL/GenBank/DDBJ databases">
        <title>Draft genome sequences of Streptomyces avermitilis ATCC 31267.</title>
        <authorList>
            <person name="Komaki H."/>
            <person name="Tamura T."/>
            <person name="Hosoyama A."/>
        </authorList>
    </citation>
    <scope>NUCLEOTIDE SEQUENCE [LARGE SCALE GENOMIC DNA]</scope>
    <source>
        <strain evidence="2 3">ATCC 31267</strain>
    </source>
</reference>
<dbReference type="AlphaFoldDB" id="A0A4D4MWN0"/>
<gene>
    <name evidence="2" type="ORF">SAV31267_052440</name>
</gene>
<evidence type="ECO:0000313" key="2">
    <source>
        <dbReference type="EMBL" id="GDY75759.1"/>
    </source>
</evidence>
<dbReference type="Proteomes" id="UP000299211">
    <property type="component" value="Unassembled WGS sequence"/>
</dbReference>
<feature type="compositionally biased region" description="Low complexity" evidence="1">
    <location>
        <begin position="77"/>
        <end position="90"/>
    </location>
</feature>
<dbReference type="EMBL" id="BJHY01000001">
    <property type="protein sequence ID" value="GDY75759.1"/>
    <property type="molecule type" value="Genomic_DNA"/>
</dbReference>
<organism evidence="2 3">
    <name type="scientific">Streptomyces avermitilis</name>
    <dbReference type="NCBI Taxonomy" id="33903"/>
    <lineage>
        <taxon>Bacteria</taxon>
        <taxon>Bacillati</taxon>
        <taxon>Actinomycetota</taxon>
        <taxon>Actinomycetes</taxon>
        <taxon>Kitasatosporales</taxon>
        <taxon>Streptomycetaceae</taxon>
        <taxon>Streptomyces</taxon>
    </lineage>
</organism>
<proteinExistence type="predicted"/>
<protein>
    <submittedName>
        <fullName evidence="2">Uncharacterized protein</fullName>
    </submittedName>
</protein>
<comment type="caution">
    <text evidence="2">The sequence shown here is derived from an EMBL/GenBank/DDBJ whole genome shotgun (WGS) entry which is preliminary data.</text>
</comment>
<feature type="region of interest" description="Disordered" evidence="1">
    <location>
        <begin position="66"/>
        <end position="90"/>
    </location>
</feature>
<evidence type="ECO:0000313" key="3">
    <source>
        <dbReference type="Proteomes" id="UP000299211"/>
    </source>
</evidence>
<evidence type="ECO:0000256" key="1">
    <source>
        <dbReference type="SAM" id="MobiDB-lite"/>
    </source>
</evidence>
<name>A0A4D4MWN0_STRAX</name>
<accession>A0A4D4MWN0</accession>
<sequence>MTARQHTRTGTAVAVATGLIVCTGGCAGDPADAEDAHAGADAVAVLHKAAGALVSAGSSKARTAMEMATGGPASPFAARASTTTAGRSGS</sequence>